<keyword evidence="2" id="KW-1185">Reference proteome</keyword>
<name>A0ABQ1MQH6_9BACT</name>
<reference evidence="2" key="1">
    <citation type="journal article" date="2019" name="Int. J. Syst. Evol. Microbiol.">
        <title>The Global Catalogue of Microorganisms (GCM) 10K type strain sequencing project: providing services to taxonomists for standard genome sequencing and annotation.</title>
        <authorList>
            <consortium name="The Broad Institute Genomics Platform"/>
            <consortium name="The Broad Institute Genome Sequencing Center for Infectious Disease"/>
            <person name="Wu L."/>
            <person name="Ma J."/>
        </authorList>
    </citation>
    <scope>NUCLEOTIDE SEQUENCE [LARGE SCALE GENOMIC DNA]</scope>
    <source>
        <strain evidence="2">CGMCC 1.10832</strain>
    </source>
</reference>
<protein>
    <recommendedName>
        <fullName evidence="3">Outer membrane protein beta-barrel domain-containing protein</fullName>
    </recommendedName>
</protein>
<dbReference type="Proteomes" id="UP000636010">
    <property type="component" value="Unassembled WGS sequence"/>
</dbReference>
<comment type="caution">
    <text evidence="1">The sequence shown here is derived from an EMBL/GenBank/DDBJ whole genome shotgun (WGS) entry which is preliminary data.</text>
</comment>
<proteinExistence type="predicted"/>
<evidence type="ECO:0008006" key="3">
    <source>
        <dbReference type="Google" id="ProtNLM"/>
    </source>
</evidence>
<sequence length="336" mass="38499">MQTQVLGQVFNPWGPPPNSADIQPNLFRRVLSHFSAEVAIGYGNTRYRQNLDDYSLYSTNGNLYILGSDSAYNLSVGIGNWLNKPFVTDTLNTSNAVFYDANSNEGAPGSSYLIESGEKRLRGGGHAVPVHVKLHFNYLRYRLGAGATFELNTTAKMSLKGFPDYINSYESDFNSFFTQKYYITAGVRYWDWWNFSYYADIEFGKFKLPESTFPSSTVSENSYWNFGFPVEKNLSKYFHLVMRPSIDLKSINTQIPTGETIKTNMWNVQFQVGIRVSFPLYRNCPIKNCEAQKEHIHVDKKFRGQPIHKIQNPKVGENHPYLATEKRGLFGFLKRK</sequence>
<organism evidence="1 2">
    <name type="scientific">Marivirga lumbricoides</name>
    <dbReference type="NCBI Taxonomy" id="1046115"/>
    <lineage>
        <taxon>Bacteria</taxon>
        <taxon>Pseudomonadati</taxon>
        <taxon>Bacteroidota</taxon>
        <taxon>Cytophagia</taxon>
        <taxon>Cytophagales</taxon>
        <taxon>Marivirgaceae</taxon>
        <taxon>Marivirga</taxon>
    </lineage>
</organism>
<gene>
    <name evidence="1" type="ORF">GCM10011506_32840</name>
</gene>
<evidence type="ECO:0000313" key="1">
    <source>
        <dbReference type="EMBL" id="GGC44696.1"/>
    </source>
</evidence>
<accession>A0ABQ1MQH6</accession>
<dbReference type="EMBL" id="BMEC01000011">
    <property type="protein sequence ID" value="GGC44696.1"/>
    <property type="molecule type" value="Genomic_DNA"/>
</dbReference>
<evidence type="ECO:0000313" key="2">
    <source>
        <dbReference type="Proteomes" id="UP000636010"/>
    </source>
</evidence>